<reference evidence="1" key="1">
    <citation type="submission" date="2020-10" db="EMBL/GenBank/DDBJ databases">
        <authorList>
            <person name="Gilroy R."/>
        </authorList>
    </citation>
    <scope>NUCLEOTIDE SEQUENCE</scope>
    <source>
        <strain evidence="1">ChiSjej4B22-9803</strain>
    </source>
</reference>
<comment type="caution">
    <text evidence="1">The sequence shown here is derived from an EMBL/GenBank/DDBJ whole genome shotgun (WGS) entry which is preliminary data.</text>
</comment>
<gene>
    <name evidence="1" type="ORF">IAB04_01470</name>
</gene>
<accession>A0A9D1LU05</accession>
<protein>
    <submittedName>
        <fullName evidence="1">Uncharacterized protein</fullName>
    </submittedName>
</protein>
<organism evidence="1 2">
    <name type="scientific">Candidatus Avimonoglobus intestinipullorum</name>
    <dbReference type="NCBI Taxonomy" id="2840699"/>
    <lineage>
        <taxon>Bacteria</taxon>
        <taxon>Bacillati</taxon>
        <taxon>Bacillota</taxon>
        <taxon>Clostridia</taxon>
        <taxon>Eubacteriales</taxon>
        <taxon>Candidatus Avimonoglobus</taxon>
    </lineage>
</organism>
<proteinExistence type="predicted"/>
<dbReference type="EMBL" id="DVND01000035">
    <property type="protein sequence ID" value="HIU48014.1"/>
    <property type="molecule type" value="Genomic_DNA"/>
</dbReference>
<evidence type="ECO:0000313" key="2">
    <source>
        <dbReference type="Proteomes" id="UP000824111"/>
    </source>
</evidence>
<dbReference type="AlphaFoldDB" id="A0A9D1LU05"/>
<dbReference type="Proteomes" id="UP000824111">
    <property type="component" value="Unassembled WGS sequence"/>
</dbReference>
<sequence length="164" mass="19276">MNDFERIYDWLKTCPELYDLWVVSSLLEDRRTVLVPNSAASMYNVDAEQYVDGRVRYDFIPAMPYYFDVDVICYRAFYADEAAYNMDKQEGVQAVCDWLIERQNNGDAPVFDTCACYQVECLTPRPFIRNEYQQDGNPNAFLVDYAVTVRFYTDNPAKRRTVVR</sequence>
<reference evidence="1" key="2">
    <citation type="journal article" date="2021" name="PeerJ">
        <title>Extensive microbial diversity within the chicken gut microbiome revealed by metagenomics and culture.</title>
        <authorList>
            <person name="Gilroy R."/>
            <person name="Ravi A."/>
            <person name="Getino M."/>
            <person name="Pursley I."/>
            <person name="Horton D.L."/>
            <person name="Alikhan N.F."/>
            <person name="Baker D."/>
            <person name="Gharbi K."/>
            <person name="Hall N."/>
            <person name="Watson M."/>
            <person name="Adriaenssens E.M."/>
            <person name="Foster-Nyarko E."/>
            <person name="Jarju S."/>
            <person name="Secka A."/>
            <person name="Antonio M."/>
            <person name="Oren A."/>
            <person name="Chaudhuri R.R."/>
            <person name="La Ragione R."/>
            <person name="Hildebrand F."/>
            <person name="Pallen M.J."/>
        </authorList>
    </citation>
    <scope>NUCLEOTIDE SEQUENCE</scope>
    <source>
        <strain evidence="1">ChiSjej4B22-9803</strain>
    </source>
</reference>
<evidence type="ECO:0000313" key="1">
    <source>
        <dbReference type="EMBL" id="HIU48014.1"/>
    </source>
</evidence>
<name>A0A9D1LU05_9FIRM</name>